<accession>A0A699HVD7</accession>
<comment type="similarity">
    <text evidence="1">Belongs to the formin-like family. Class-II subfamily.</text>
</comment>
<sequence length="374" mass="42164">MENWTRNRGFHKLHRGGGGKSATHSPTTAAAAAGKAAAVAAVGSRWFERVRNKEVCGLRYKILTKQHSKGSRDSELESLFLRESREEEQAAARFLPPQIDRERAHNCTIMLSNVKIPFNELMDHVLVLDNSIVDADQLDKIIQFCPTKEEMDQLKDFKGDKDELGKCEQFFLELMKVPRAEFKLIAFSYMVSELRQCLNICHSAIEQIRGSAKLKRVMQTLLCLGNALNQGTARGGAVGFRLDTLLKLTDTRARNSRLTLMHHLCKVLADKLPEVLDFSKDLGSLEPASKMQLKLLAEKIQVITRGLSTVIGEKRFAKKEGRVSKKFRQDLKEFLCSARNEVYSLVSLYTALVKNANSLAQYLDEDPAICTYEQ</sequence>
<dbReference type="InterPro" id="IPR015425">
    <property type="entry name" value="FH2_Formin"/>
</dbReference>
<feature type="region of interest" description="Disordered" evidence="3">
    <location>
        <begin position="1"/>
        <end position="28"/>
    </location>
</feature>
<dbReference type="PANTHER" id="PTHR45733:SF8">
    <property type="entry name" value="FORMIN-J"/>
    <property type="match status" value="1"/>
</dbReference>
<dbReference type="InterPro" id="IPR042201">
    <property type="entry name" value="FH2_Formin_sf"/>
</dbReference>
<feature type="non-terminal residue" evidence="5">
    <location>
        <position position="374"/>
    </location>
</feature>
<dbReference type="Gene3D" id="1.20.58.2220">
    <property type="entry name" value="Formin, FH2 domain"/>
    <property type="match status" value="1"/>
</dbReference>
<dbReference type="SMART" id="SM00498">
    <property type="entry name" value="FH2"/>
    <property type="match status" value="1"/>
</dbReference>
<dbReference type="Pfam" id="PF02181">
    <property type="entry name" value="FH2"/>
    <property type="match status" value="1"/>
</dbReference>
<evidence type="ECO:0000256" key="3">
    <source>
        <dbReference type="SAM" id="MobiDB-lite"/>
    </source>
</evidence>
<dbReference type="EMBL" id="BKCJ010218166">
    <property type="protein sequence ID" value="GEY87554.1"/>
    <property type="molecule type" value="Genomic_DNA"/>
</dbReference>
<evidence type="ECO:0000259" key="4">
    <source>
        <dbReference type="PROSITE" id="PS51444"/>
    </source>
</evidence>
<gene>
    <name evidence="5" type="ORF">Tci_459528</name>
</gene>
<organism evidence="5">
    <name type="scientific">Tanacetum cinerariifolium</name>
    <name type="common">Dalmatian daisy</name>
    <name type="synonym">Chrysanthemum cinerariifolium</name>
    <dbReference type="NCBI Taxonomy" id="118510"/>
    <lineage>
        <taxon>Eukaryota</taxon>
        <taxon>Viridiplantae</taxon>
        <taxon>Streptophyta</taxon>
        <taxon>Embryophyta</taxon>
        <taxon>Tracheophyta</taxon>
        <taxon>Spermatophyta</taxon>
        <taxon>Magnoliopsida</taxon>
        <taxon>eudicotyledons</taxon>
        <taxon>Gunneridae</taxon>
        <taxon>Pentapetalae</taxon>
        <taxon>asterids</taxon>
        <taxon>campanulids</taxon>
        <taxon>Asterales</taxon>
        <taxon>Asteraceae</taxon>
        <taxon>Asteroideae</taxon>
        <taxon>Anthemideae</taxon>
        <taxon>Anthemidinae</taxon>
        <taxon>Tanacetum</taxon>
    </lineage>
</organism>
<evidence type="ECO:0000256" key="2">
    <source>
        <dbReference type="RuleBase" id="RU361260"/>
    </source>
</evidence>
<feature type="compositionally biased region" description="Basic residues" evidence="3">
    <location>
        <begin position="8"/>
        <end position="17"/>
    </location>
</feature>
<evidence type="ECO:0000313" key="5">
    <source>
        <dbReference type="EMBL" id="GEY87554.1"/>
    </source>
</evidence>
<feature type="domain" description="FH2" evidence="4">
    <location>
        <begin position="31"/>
        <end position="374"/>
    </location>
</feature>
<protein>
    <recommendedName>
        <fullName evidence="2">Formin-like protein</fullName>
    </recommendedName>
</protein>
<comment type="caution">
    <text evidence="5">The sequence shown here is derived from an EMBL/GenBank/DDBJ whole genome shotgun (WGS) entry which is preliminary data.</text>
</comment>
<reference evidence="5" key="1">
    <citation type="journal article" date="2019" name="Sci. Rep.">
        <title>Draft genome of Tanacetum cinerariifolium, the natural source of mosquito coil.</title>
        <authorList>
            <person name="Yamashiro T."/>
            <person name="Shiraishi A."/>
            <person name="Satake H."/>
            <person name="Nakayama K."/>
        </authorList>
    </citation>
    <scope>NUCLEOTIDE SEQUENCE</scope>
</reference>
<dbReference type="SUPFAM" id="SSF101447">
    <property type="entry name" value="Formin homology 2 domain (FH2 domain)"/>
    <property type="match status" value="1"/>
</dbReference>
<dbReference type="AlphaFoldDB" id="A0A699HVD7"/>
<dbReference type="PANTHER" id="PTHR45733">
    <property type="entry name" value="FORMIN-J"/>
    <property type="match status" value="1"/>
</dbReference>
<proteinExistence type="inferred from homology"/>
<dbReference type="InterPro" id="IPR051144">
    <property type="entry name" value="Formin_homology_domain"/>
</dbReference>
<name>A0A699HVD7_TANCI</name>
<evidence type="ECO:0000256" key="1">
    <source>
        <dbReference type="ARBA" id="ARBA00006468"/>
    </source>
</evidence>
<dbReference type="PROSITE" id="PS51444">
    <property type="entry name" value="FH2"/>
    <property type="match status" value="1"/>
</dbReference>